<dbReference type="Proteomes" id="UP001065613">
    <property type="component" value="Chromosome"/>
</dbReference>
<proteinExistence type="predicted"/>
<dbReference type="AlphaFoldDB" id="A0A977KVH8"/>
<evidence type="ECO:0000313" key="1">
    <source>
        <dbReference type="EMBL" id="UXE60708.1"/>
    </source>
</evidence>
<accession>A0A977KVH8</accession>
<sequence length="130" mass="14867">MKYNLLSLKKYAKSLENQTIFASKNQVEKVINAIRSAIYELTNLENDSVDKQIKNQIIQNLKFVIEDIQSGKFTNIEEIKNEVSIITCDLLHKQKKTIPVMENTCLLLSICVNLWDQVDIALHMPGNSNS</sequence>
<protein>
    <submittedName>
        <fullName evidence="1">Uncharacterized protein</fullName>
    </submittedName>
</protein>
<dbReference type="KEGG" id="wna:KA717_35295"/>
<dbReference type="EMBL" id="CP073041">
    <property type="protein sequence ID" value="UXE60708.1"/>
    <property type="molecule type" value="Genomic_DNA"/>
</dbReference>
<organism evidence="1">
    <name type="scientific">Woronichinia naegeliana WA131</name>
    <dbReference type="NCBI Taxonomy" id="2824559"/>
    <lineage>
        <taxon>Bacteria</taxon>
        <taxon>Bacillati</taxon>
        <taxon>Cyanobacteriota</taxon>
        <taxon>Cyanophyceae</taxon>
        <taxon>Synechococcales</taxon>
        <taxon>Coelosphaeriaceae</taxon>
        <taxon>Woronichinia</taxon>
    </lineage>
</organism>
<reference evidence="1" key="1">
    <citation type="submission" date="2021-04" db="EMBL/GenBank/DDBJ databases">
        <title>Genome sequence of Woronichinia naegeliana from Washington state freshwater lake bloom.</title>
        <authorList>
            <person name="Dreher T.W."/>
        </authorList>
    </citation>
    <scope>NUCLEOTIDE SEQUENCE</scope>
    <source>
        <strain evidence="1">WA131</strain>
    </source>
</reference>
<name>A0A977KVH8_9CYAN</name>
<gene>
    <name evidence="1" type="ORF">KA717_35295</name>
</gene>